<feature type="transmembrane region" description="Helical" evidence="2">
    <location>
        <begin position="433"/>
        <end position="454"/>
    </location>
</feature>
<feature type="compositionally biased region" description="Basic and acidic residues" evidence="1">
    <location>
        <begin position="19"/>
        <end position="29"/>
    </location>
</feature>
<keyword evidence="2" id="KW-0812">Transmembrane</keyword>
<geneLocation type="plasmid" evidence="3">
    <name>2</name>
</geneLocation>
<dbReference type="EMBL" id="LN868939">
    <property type="protein sequence ID" value="CRY81655.1"/>
    <property type="molecule type" value="Genomic_DNA"/>
</dbReference>
<dbReference type="RefSeq" id="WP_174520490.1">
    <property type="nucleotide sequence ID" value="NZ_LN868939.1"/>
</dbReference>
<feature type="transmembrane region" description="Helical" evidence="2">
    <location>
        <begin position="263"/>
        <end position="289"/>
    </location>
</feature>
<feature type="transmembrane region" description="Helical" evidence="2">
    <location>
        <begin position="233"/>
        <end position="251"/>
    </location>
</feature>
<dbReference type="KEGG" id="nfr:ERS450000_04529"/>
<evidence type="ECO:0000313" key="3">
    <source>
        <dbReference type="EMBL" id="CRY81655.1"/>
    </source>
</evidence>
<feature type="region of interest" description="Disordered" evidence="1">
    <location>
        <begin position="1"/>
        <end position="29"/>
    </location>
</feature>
<name>A0A0H5P168_NOCFR</name>
<feature type="transmembrane region" description="Helical" evidence="2">
    <location>
        <begin position="60"/>
        <end position="80"/>
    </location>
</feature>
<keyword evidence="3" id="KW-0614">Plasmid</keyword>
<accession>A0A0H5P168</accession>
<keyword evidence="2" id="KW-0472">Membrane</keyword>
<evidence type="ECO:0000256" key="2">
    <source>
        <dbReference type="SAM" id="Phobius"/>
    </source>
</evidence>
<gene>
    <name evidence="3" type="ORF">ERS450000_04529</name>
</gene>
<dbReference type="Proteomes" id="UP000057820">
    <property type="component" value="Plasmid 2"/>
</dbReference>
<keyword evidence="2" id="KW-1133">Transmembrane helix</keyword>
<dbReference type="AlphaFoldDB" id="A0A0H5P168"/>
<evidence type="ECO:0008006" key="5">
    <source>
        <dbReference type="Google" id="ProtNLM"/>
    </source>
</evidence>
<sequence length="461" mass="48103">MGHDTGGIRAGRRAARPAGGEHRAAADPARKPLAGASAVVVRDQLSPANVRAFAASSPGWLIAVGLLLMLLCGAAAVVTASTVGERQEALDILLVDTEPNAHSAHRLYTSLSIADAAASTAFIAGGLEPQAVRDRYTQAVGEAAAELVIGSGGHDADTRLRTGIATGLPVYTGLIETARTNNRSGYPVGAAYLSEASHQMQATLLPMAEELEDHRAAAVEAAGRHHVRPPWPAIGLLLLALAALVWVQAMLARRWRRTLNAGLLSASAAVLVLLAWTVLAGSISALAMIDGRDEGAVPGSRLTESRILTQQARSAEMLKLVRRDASGDYDRVYDEGIARLADLLDGYPAEAPATDRLAEARAALDHWRAAHQRMNEALANGDYTGAAVVATGPGAQESAAAVAALDRALDSGLAETRNALRGEISRAARALDFLAPGALVLGMVAIGCVGVGIWPRLREYR</sequence>
<protein>
    <recommendedName>
        <fullName evidence="5">Secreted protein</fullName>
    </recommendedName>
</protein>
<organism evidence="3 4">
    <name type="scientific">Nocardia farcinica</name>
    <dbReference type="NCBI Taxonomy" id="37329"/>
    <lineage>
        <taxon>Bacteria</taxon>
        <taxon>Bacillati</taxon>
        <taxon>Actinomycetota</taxon>
        <taxon>Actinomycetes</taxon>
        <taxon>Mycobacteriales</taxon>
        <taxon>Nocardiaceae</taxon>
        <taxon>Nocardia</taxon>
    </lineage>
</organism>
<evidence type="ECO:0000256" key="1">
    <source>
        <dbReference type="SAM" id="MobiDB-lite"/>
    </source>
</evidence>
<proteinExistence type="predicted"/>
<reference evidence="4" key="1">
    <citation type="submission" date="2015-03" db="EMBL/GenBank/DDBJ databases">
        <authorList>
            <consortium name="Pathogen Informatics"/>
        </authorList>
    </citation>
    <scope>NUCLEOTIDE SEQUENCE [LARGE SCALE GENOMIC DNA]</scope>
    <source>
        <strain evidence="4">NCTC11134</strain>
        <plasmid evidence="4">2</plasmid>
    </source>
</reference>
<evidence type="ECO:0000313" key="4">
    <source>
        <dbReference type="Proteomes" id="UP000057820"/>
    </source>
</evidence>